<keyword evidence="2" id="KW-0732">Signal</keyword>
<organism evidence="4 5">
    <name type="scientific">Zizania palustris</name>
    <name type="common">Northern wild rice</name>
    <dbReference type="NCBI Taxonomy" id="103762"/>
    <lineage>
        <taxon>Eukaryota</taxon>
        <taxon>Viridiplantae</taxon>
        <taxon>Streptophyta</taxon>
        <taxon>Embryophyta</taxon>
        <taxon>Tracheophyta</taxon>
        <taxon>Spermatophyta</taxon>
        <taxon>Magnoliopsida</taxon>
        <taxon>Liliopsida</taxon>
        <taxon>Poales</taxon>
        <taxon>Poaceae</taxon>
        <taxon>BOP clade</taxon>
        <taxon>Oryzoideae</taxon>
        <taxon>Oryzeae</taxon>
        <taxon>Zizaniinae</taxon>
        <taxon>Zizania</taxon>
    </lineage>
</organism>
<evidence type="ECO:0000259" key="3">
    <source>
        <dbReference type="Pfam" id="PF13947"/>
    </source>
</evidence>
<name>A0A8J5T0P4_ZIZPA</name>
<reference evidence="4" key="2">
    <citation type="submission" date="2021-02" db="EMBL/GenBank/DDBJ databases">
        <authorList>
            <person name="Kimball J.A."/>
            <person name="Haas M.W."/>
            <person name="Macchietto M."/>
            <person name="Kono T."/>
            <person name="Duquette J."/>
            <person name="Shao M."/>
        </authorList>
    </citation>
    <scope>NUCLEOTIDE SEQUENCE</scope>
    <source>
        <tissue evidence="4">Fresh leaf tissue</tissue>
    </source>
</reference>
<accession>A0A8J5T0P4</accession>
<dbReference type="PANTHER" id="PTHR33491">
    <property type="entry name" value="OSJNBA0016N04.9 PROTEIN"/>
    <property type="match status" value="1"/>
</dbReference>
<sequence length="148" mass="16250">MMQLRLISPFLRIFVVLNDGTATFHKKASRLSSTEAIQLNSTVYQHKNNIYSMLLALSSVLLIAAAWPADASTMAAQPDGACQRRCGDVDIPYSFGIGRGCYLFTGEGDVTFGLTCNFTADGTYRPFCGEALEVLDISLRRSQARVRN</sequence>
<keyword evidence="5" id="KW-1185">Reference proteome</keyword>
<reference evidence="4" key="1">
    <citation type="journal article" date="2021" name="bioRxiv">
        <title>Whole Genome Assembly and Annotation of Northern Wild Rice, Zizania palustris L., Supports a Whole Genome Duplication in the Zizania Genus.</title>
        <authorList>
            <person name="Haas M."/>
            <person name="Kono T."/>
            <person name="Macchietto M."/>
            <person name="Millas R."/>
            <person name="McGilp L."/>
            <person name="Shao M."/>
            <person name="Duquette J."/>
            <person name="Hirsch C.N."/>
            <person name="Kimball J."/>
        </authorList>
    </citation>
    <scope>NUCLEOTIDE SEQUENCE</scope>
    <source>
        <tissue evidence="4">Fresh leaf tissue</tissue>
    </source>
</reference>
<dbReference type="Pfam" id="PF13947">
    <property type="entry name" value="GUB_WAK_bind"/>
    <property type="match status" value="1"/>
</dbReference>
<dbReference type="EMBL" id="JAAALK010000283">
    <property type="protein sequence ID" value="KAG8071500.1"/>
    <property type="molecule type" value="Genomic_DNA"/>
</dbReference>
<dbReference type="InterPro" id="IPR025287">
    <property type="entry name" value="WAK_GUB"/>
</dbReference>
<comment type="subcellular location">
    <subcellularLocation>
        <location evidence="1">Membrane</location>
        <topology evidence="1">Single-pass membrane protein</topology>
    </subcellularLocation>
</comment>
<evidence type="ECO:0000256" key="1">
    <source>
        <dbReference type="ARBA" id="ARBA00004167"/>
    </source>
</evidence>
<evidence type="ECO:0000313" key="5">
    <source>
        <dbReference type="Proteomes" id="UP000729402"/>
    </source>
</evidence>
<proteinExistence type="predicted"/>
<dbReference type="GO" id="GO:0016020">
    <property type="term" value="C:membrane"/>
    <property type="evidence" value="ECO:0007669"/>
    <property type="project" value="UniProtKB-SubCell"/>
</dbReference>
<feature type="domain" description="Wall-associated receptor kinase galacturonan-binding" evidence="3">
    <location>
        <begin position="82"/>
        <end position="146"/>
    </location>
</feature>
<protein>
    <recommendedName>
        <fullName evidence="3">Wall-associated receptor kinase galacturonan-binding domain-containing protein</fullName>
    </recommendedName>
</protein>
<gene>
    <name evidence="4" type="ORF">GUJ93_ZPchr0006g43857</name>
</gene>
<evidence type="ECO:0000313" key="4">
    <source>
        <dbReference type="EMBL" id="KAG8071500.1"/>
    </source>
</evidence>
<dbReference type="GO" id="GO:0030247">
    <property type="term" value="F:polysaccharide binding"/>
    <property type="evidence" value="ECO:0007669"/>
    <property type="project" value="InterPro"/>
</dbReference>
<dbReference type="OrthoDB" id="784156at2759"/>
<evidence type="ECO:0000256" key="2">
    <source>
        <dbReference type="ARBA" id="ARBA00022729"/>
    </source>
</evidence>
<dbReference type="Proteomes" id="UP000729402">
    <property type="component" value="Unassembled WGS sequence"/>
</dbReference>
<comment type="caution">
    <text evidence="4">The sequence shown here is derived from an EMBL/GenBank/DDBJ whole genome shotgun (WGS) entry which is preliminary data.</text>
</comment>
<dbReference type="AlphaFoldDB" id="A0A8J5T0P4"/>